<reference evidence="2 3" key="3">
    <citation type="submission" date="2019-11" db="EMBL/GenBank/DDBJ databases">
        <title>A de novo genome assembly of a pear dwarfing rootstock.</title>
        <authorList>
            <person name="Wang F."/>
            <person name="Wang J."/>
            <person name="Li S."/>
            <person name="Zhang Y."/>
            <person name="Fang M."/>
            <person name="Ma L."/>
            <person name="Zhao Y."/>
            <person name="Jiang S."/>
        </authorList>
    </citation>
    <scope>NUCLEOTIDE SEQUENCE [LARGE SCALE GENOMIC DNA]</scope>
    <source>
        <strain evidence="2">S2</strain>
        <tissue evidence="2">Leaf</tissue>
    </source>
</reference>
<keyword evidence="1" id="KW-0472">Membrane</keyword>
<feature type="transmembrane region" description="Helical" evidence="1">
    <location>
        <begin position="100"/>
        <end position="119"/>
    </location>
</feature>
<accession>A0A5N5FS47</accession>
<organism evidence="2 3">
    <name type="scientific">Pyrus ussuriensis x Pyrus communis</name>
    <dbReference type="NCBI Taxonomy" id="2448454"/>
    <lineage>
        <taxon>Eukaryota</taxon>
        <taxon>Viridiplantae</taxon>
        <taxon>Streptophyta</taxon>
        <taxon>Embryophyta</taxon>
        <taxon>Tracheophyta</taxon>
        <taxon>Spermatophyta</taxon>
        <taxon>Magnoliopsida</taxon>
        <taxon>eudicotyledons</taxon>
        <taxon>Gunneridae</taxon>
        <taxon>Pentapetalae</taxon>
        <taxon>rosids</taxon>
        <taxon>fabids</taxon>
        <taxon>Rosales</taxon>
        <taxon>Rosaceae</taxon>
        <taxon>Amygdaloideae</taxon>
        <taxon>Maleae</taxon>
        <taxon>Pyrus</taxon>
    </lineage>
</organism>
<dbReference type="AlphaFoldDB" id="A0A5N5FS47"/>
<dbReference type="Proteomes" id="UP000327157">
    <property type="component" value="Chromosome 11"/>
</dbReference>
<comment type="caution">
    <text evidence="2">The sequence shown here is derived from an EMBL/GenBank/DDBJ whole genome shotgun (WGS) entry which is preliminary data.</text>
</comment>
<proteinExistence type="predicted"/>
<reference evidence="2 3" key="1">
    <citation type="submission" date="2019-09" db="EMBL/GenBank/DDBJ databases">
        <authorList>
            <person name="Ou C."/>
        </authorList>
    </citation>
    <scope>NUCLEOTIDE SEQUENCE [LARGE SCALE GENOMIC DNA]</scope>
    <source>
        <strain evidence="2">S2</strain>
        <tissue evidence="2">Leaf</tissue>
    </source>
</reference>
<keyword evidence="1" id="KW-1133">Transmembrane helix</keyword>
<reference evidence="3" key="2">
    <citation type="submission" date="2019-10" db="EMBL/GenBank/DDBJ databases">
        <title>A de novo genome assembly of a pear dwarfing rootstock.</title>
        <authorList>
            <person name="Wang F."/>
            <person name="Wang J."/>
            <person name="Li S."/>
            <person name="Zhang Y."/>
            <person name="Fang M."/>
            <person name="Ma L."/>
            <person name="Zhao Y."/>
            <person name="Jiang S."/>
        </authorList>
    </citation>
    <scope>NUCLEOTIDE SEQUENCE [LARGE SCALE GENOMIC DNA]</scope>
</reference>
<feature type="transmembrane region" description="Helical" evidence="1">
    <location>
        <begin position="46"/>
        <end position="65"/>
    </location>
</feature>
<evidence type="ECO:0000256" key="1">
    <source>
        <dbReference type="SAM" id="Phobius"/>
    </source>
</evidence>
<protein>
    <submittedName>
        <fullName evidence="2">Uncharacterized protein</fullName>
    </submittedName>
</protein>
<dbReference type="PANTHER" id="PTHR48473">
    <property type="entry name" value="TIR DOMAIN-CONTAINING PROTEIN"/>
    <property type="match status" value="1"/>
</dbReference>
<sequence length="162" mass="18345">MRLHLLLNRLASATSSEWILLLSNLGLEILSVAFDQVSSPRKPHCALIGMLLAIVAMLACIWELVHNGTKETDVLRRRGKLWCFFYPPPNNMLYGTFAEIFGLVLAIVRCICSAVRYYYLCRHATNPIKLSPVPVVFFFSLVDLNLLKNQRYTVDDTLENGA</sequence>
<keyword evidence="1" id="KW-0812">Transmembrane</keyword>
<dbReference type="PANTHER" id="PTHR48473:SF1">
    <property type="entry name" value="TIR DOMAIN-CONTAINING PROTEIN"/>
    <property type="match status" value="1"/>
</dbReference>
<name>A0A5N5FS47_9ROSA</name>
<evidence type="ECO:0000313" key="2">
    <source>
        <dbReference type="EMBL" id="KAB2605966.1"/>
    </source>
</evidence>
<keyword evidence="3" id="KW-1185">Reference proteome</keyword>
<evidence type="ECO:0000313" key="3">
    <source>
        <dbReference type="Proteomes" id="UP000327157"/>
    </source>
</evidence>
<dbReference type="OrthoDB" id="1166453at2759"/>
<dbReference type="EMBL" id="SMOL01000559">
    <property type="protein sequence ID" value="KAB2605966.1"/>
    <property type="molecule type" value="Genomic_DNA"/>
</dbReference>
<gene>
    <name evidence="2" type="ORF">D8674_005683</name>
</gene>